<dbReference type="GO" id="GO:0005829">
    <property type="term" value="C:cytosol"/>
    <property type="evidence" value="ECO:0007669"/>
    <property type="project" value="TreeGrafter"/>
</dbReference>
<evidence type="ECO:0000313" key="1">
    <source>
        <dbReference type="EMBL" id="ETJ19100.1"/>
    </source>
</evidence>
<name>W1WPS3_ECOLX</name>
<protein>
    <recommendedName>
        <fullName evidence="3">Peroxide stress protein YaaA</fullName>
    </recommendedName>
</protein>
<dbReference type="GO" id="GO:0033194">
    <property type="term" value="P:response to hydroperoxide"/>
    <property type="evidence" value="ECO:0007669"/>
    <property type="project" value="TreeGrafter"/>
</dbReference>
<dbReference type="PANTHER" id="PTHR30283:SF4">
    <property type="entry name" value="PEROXIDE STRESS RESISTANCE PROTEIN YAAA"/>
    <property type="match status" value="1"/>
</dbReference>
<dbReference type="PANTHER" id="PTHR30283">
    <property type="entry name" value="PEROXIDE STRESS RESPONSE PROTEIN YAAA"/>
    <property type="match status" value="1"/>
</dbReference>
<organism evidence="1 2">
    <name type="scientific">Escherichia coli DORA_A_5_14_21</name>
    <dbReference type="NCBI Taxonomy" id="1403943"/>
    <lineage>
        <taxon>Bacteria</taxon>
        <taxon>Pseudomonadati</taxon>
        <taxon>Pseudomonadota</taxon>
        <taxon>Gammaproteobacteria</taxon>
        <taxon>Enterobacterales</taxon>
        <taxon>Enterobacteriaceae</taxon>
        <taxon>Escherichia</taxon>
    </lineage>
</organism>
<dbReference type="AlphaFoldDB" id="W1WPS3"/>
<sequence length="119" mass="13682">GKDLYQFWGDIITNKLNEALAAQGDNVVINLASDEYFKSVKPKKLNAEIIKPVFLDEKNGKFKIISFYAKKARGLMSRFIIENRLTKPEQLTGFNSEGYFFDEASSSNGELVFKRYEQR</sequence>
<evidence type="ECO:0008006" key="3">
    <source>
        <dbReference type="Google" id="ProtNLM"/>
    </source>
</evidence>
<gene>
    <name evidence="1" type="ORF">Q609_ECAC01942G0003</name>
</gene>
<proteinExistence type="predicted"/>
<accession>W1WPS3</accession>
<comment type="caution">
    <text evidence="1">The sequence shown here is derived from an EMBL/GenBank/DDBJ whole genome shotgun (WGS) entry which is preliminary data.</text>
</comment>
<dbReference type="Proteomes" id="UP000018853">
    <property type="component" value="Unassembled WGS sequence"/>
</dbReference>
<dbReference type="PATRIC" id="fig|1403943.3.peg.4394"/>
<dbReference type="EMBL" id="AZLZ01001942">
    <property type="protein sequence ID" value="ETJ19100.1"/>
    <property type="molecule type" value="Genomic_DNA"/>
</dbReference>
<dbReference type="InterPro" id="IPR005583">
    <property type="entry name" value="YaaA"/>
</dbReference>
<evidence type="ECO:0000313" key="2">
    <source>
        <dbReference type="Proteomes" id="UP000018853"/>
    </source>
</evidence>
<feature type="non-terminal residue" evidence="1">
    <location>
        <position position="1"/>
    </location>
</feature>
<reference evidence="1 2" key="1">
    <citation type="submission" date="2013-12" db="EMBL/GenBank/DDBJ databases">
        <title>A Varibaculum cambriense genome reconstructed from a premature infant gut community with otherwise low bacterial novelty that shifts toward anaerobic metabolism during the third week of life.</title>
        <authorList>
            <person name="Brown C.T."/>
            <person name="Sharon I."/>
            <person name="Thomas B.C."/>
            <person name="Castelle C.J."/>
            <person name="Morowitz M.J."/>
            <person name="Banfield J.F."/>
        </authorList>
    </citation>
    <scope>NUCLEOTIDE SEQUENCE [LARGE SCALE GENOMIC DNA]</scope>
    <source>
        <strain evidence="2">DORA_A_5_14_21</strain>
    </source>
</reference>
<dbReference type="Pfam" id="PF03883">
    <property type="entry name" value="H2O2_YaaD"/>
    <property type="match status" value="1"/>
</dbReference>